<dbReference type="CDD" id="cd00268">
    <property type="entry name" value="DEADc"/>
    <property type="match status" value="1"/>
</dbReference>
<comment type="similarity">
    <text evidence="5">Belongs to the DEAD box helicase family.</text>
</comment>
<dbReference type="GO" id="GO:0005829">
    <property type="term" value="C:cytosol"/>
    <property type="evidence" value="ECO:0007669"/>
    <property type="project" value="TreeGrafter"/>
</dbReference>
<evidence type="ECO:0000256" key="2">
    <source>
        <dbReference type="ARBA" id="ARBA00022801"/>
    </source>
</evidence>
<accession>A0A0S7EMX6</accession>
<dbReference type="Pfam" id="PF00271">
    <property type="entry name" value="Helicase_C"/>
    <property type="match status" value="1"/>
</dbReference>
<dbReference type="SMART" id="SM00490">
    <property type="entry name" value="HELICc"/>
    <property type="match status" value="1"/>
</dbReference>
<dbReference type="SMART" id="SM00487">
    <property type="entry name" value="DEXDc"/>
    <property type="match status" value="1"/>
</dbReference>
<dbReference type="GO" id="GO:0003676">
    <property type="term" value="F:nucleic acid binding"/>
    <property type="evidence" value="ECO:0007669"/>
    <property type="project" value="InterPro"/>
</dbReference>
<gene>
    <name evidence="6" type="ORF">AS202_15755</name>
</gene>
<protein>
    <submittedName>
        <fullName evidence="6">Helicase</fullName>
    </submittedName>
</protein>
<sequence length="436" mass="48601">MNKAEILKNLNIEALNEMQTKAFSAAQKNPNIILLSPTGSGKTVAFLMPLLERLDPAIKGVQAVILVPTRELALQIETVFKKMGTPFKINSCYGGHSTKTEIKNFSTPPTVLVGTPGRVAFHVEEFSFNTETVTSYVVDEFDKALEMGFQTDMDYIINSFDNISFRMLTSATALKKIPEFTGIVDPERIHFLKKTEVMPDLTFSQVISTAEEKLETVIKLIGKIGKDTILIFCNHRDAVARISETLTKKGVANSAFHGGMLQEDRERAIMKFRNKSAHILIATDLAARGLDIPEIGHVIHYQIPQKEDAFIHRNGRTARMKASGKAYVMITKEENIEFINPDMPIEDLDGSYTIDNKTDFKTIYISAGKKDKVNKGDIVGYLIKTGGLTKEDIGMIDVRDTQAFVAVNTKKVKALLTALVDTRLKNKRVKIEIARD</sequence>
<dbReference type="InterPro" id="IPR012677">
    <property type="entry name" value="Nucleotide-bd_a/b_plait_sf"/>
</dbReference>
<dbReference type="InterPro" id="IPR014001">
    <property type="entry name" value="Helicase_ATP-bd"/>
</dbReference>
<keyword evidence="2" id="KW-0378">Hydrolase</keyword>
<dbReference type="PANTHER" id="PTHR47959">
    <property type="entry name" value="ATP-DEPENDENT RNA HELICASE RHLE-RELATED"/>
    <property type="match status" value="1"/>
</dbReference>
<evidence type="ECO:0000313" key="7">
    <source>
        <dbReference type="Proteomes" id="UP000069030"/>
    </source>
</evidence>
<keyword evidence="3 6" id="KW-0347">Helicase</keyword>
<dbReference type="AlphaFoldDB" id="A0A0S7EMX6"/>
<dbReference type="PROSITE" id="PS51194">
    <property type="entry name" value="HELICASE_CTER"/>
    <property type="match status" value="1"/>
</dbReference>
<dbReference type="GO" id="GO:0003724">
    <property type="term" value="F:RNA helicase activity"/>
    <property type="evidence" value="ECO:0007669"/>
    <property type="project" value="TreeGrafter"/>
</dbReference>
<dbReference type="InterPro" id="IPR001650">
    <property type="entry name" value="Helicase_C-like"/>
</dbReference>
<dbReference type="InterPro" id="IPR027417">
    <property type="entry name" value="P-loop_NTPase"/>
</dbReference>
<evidence type="ECO:0000256" key="3">
    <source>
        <dbReference type="ARBA" id="ARBA00022806"/>
    </source>
</evidence>
<dbReference type="Gene3D" id="3.30.70.330">
    <property type="match status" value="1"/>
</dbReference>
<dbReference type="Pfam" id="PF00270">
    <property type="entry name" value="DEAD"/>
    <property type="match status" value="1"/>
</dbReference>
<dbReference type="GO" id="GO:0005524">
    <property type="term" value="F:ATP binding"/>
    <property type="evidence" value="ECO:0007669"/>
    <property type="project" value="UniProtKB-KW"/>
</dbReference>
<reference evidence="6 7" key="1">
    <citation type="journal article" date="2016" name="J. Zhejiang Univ. Sci. B">
        <title>Antibiotic resistance mechanisms of Myroides sp.</title>
        <authorList>
            <person name="Hu S."/>
            <person name="Yuan S."/>
            <person name="Qu H."/>
            <person name="Jiang T."/>
            <person name="Zhou Y."/>
            <person name="Wang M."/>
            <person name="Ming D."/>
        </authorList>
    </citation>
    <scope>NUCLEOTIDE SEQUENCE [LARGE SCALE GENOMIC DNA]</scope>
    <source>
        <strain evidence="6 7">PR63039</strain>
    </source>
</reference>
<dbReference type="PROSITE" id="PS51192">
    <property type="entry name" value="HELICASE_ATP_BIND_1"/>
    <property type="match status" value="1"/>
</dbReference>
<keyword evidence="4" id="KW-0067">ATP-binding</keyword>
<dbReference type="eggNOG" id="COG0513">
    <property type="taxonomic scope" value="Bacteria"/>
</dbReference>
<dbReference type="EMBL" id="CP013690">
    <property type="protein sequence ID" value="ALU27509.1"/>
    <property type="molecule type" value="Genomic_DNA"/>
</dbReference>
<dbReference type="CDD" id="cd18787">
    <property type="entry name" value="SF2_C_DEAD"/>
    <property type="match status" value="1"/>
</dbReference>
<dbReference type="InterPro" id="IPR005580">
    <property type="entry name" value="DbpA/CsdA_RNA-bd_dom"/>
</dbReference>
<evidence type="ECO:0000313" key="6">
    <source>
        <dbReference type="EMBL" id="ALU27509.1"/>
    </source>
</evidence>
<keyword evidence="1" id="KW-0547">Nucleotide-binding</keyword>
<dbReference type="RefSeq" id="WP_006258615.1">
    <property type="nucleotide sequence ID" value="NZ_BCMQ01000044.1"/>
</dbReference>
<dbReference type="InterPro" id="IPR011545">
    <property type="entry name" value="DEAD/DEAH_box_helicase_dom"/>
</dbReference>
<dbReference type="InterPro" id="IPR044742">
    <property type="entry name" value="DEAD/DEAH_RhlB"/>
</dbReference>
<dbReference type="PANTHER" id="PTHR47959:SF1">
    <property type="entry name" value="ATP-DEPENDENT RNA HELICASE DBPA"/>
    <property type="match status" value="1"/>
</dbReference>
<dbReference type="GeneID" id="66973253"/>
<dbReference type="InterPro" id="IPR050079">
    <property type="entry name" value="DEAD_box_RNA_helicase"/>
</dbReference>
<evidence type="ECO:0000256" key="4">
    <source>
        <dbReference type="ARBA" id="ARBA00022840"/>
    </source>
</evidence>
<proteinExistence type="inferred from homology"/>
<dbReference type="SUPFAM" id="SSF52540">
    <property type="entry name" value="P-loop containing nucleoside triphosphate hydrolases"/>
    <property type="match status" value="1"/>
</dbReference>
<organism evidence="6 7">
    <name type="scientific">Myroides odoratimimus</name>
    <dbReference type="NCBI Taxonomy" id="76832"/>
    <lineage>
        <taxon>Bacteria</taxon>
        <taxon>Pseudomonadati</taxon>
        <taxon>Bacteroidota</taxon>
        <taxon>Flavobacteriia</taxon>
        <taxon>Flavobacteriales</taxon>
        <taxon>Flavobacteriaceae</taxon>
        <taxon>Myroides</taxon>
    </lineage>
</organism>
<evidence type="ECO:0000256" key="5">
    <source>
        <dbReference type="ARBA" id="ARBA00038437"/>
    </source>
</evidence>
<dbReference type="Proteomes" id="UP000069030">
    <property type="component" value="Chromosome"/>
</dbReference>
<dbReference type="KEGG" id="mod:AS202_15755"/>
<dbReference type="Pfam" id="PF03880">
    <property type="entry name" value="DbpA"/>
    <property type="match status" value="1"/>
</dbReference>
<name>A0A0S7EMX6_9FLAO</name>
<dbReference type="GO" id="GO:0016787">
    <property type="term" value="F:hydrolase activity"/>
    <property type="evidence" value="ECO:0007669"/>
    <property type="project" value="UniProtKB-KW"/>
</dbReference>
<dbReference type="CDD" id="cd12252">
    <property type="entry name" value="RRM_DbpA"/>
    <property type="match status" value="1"/>
</dbReference>
<evidence type="ECO:0000256" key="1">
    <source>
        <dbReference type="ARBA" id="ARBA00022741"/>
    </source>
</evidence>
<dbReference type="Gene3D" id="3.40.50.300">
    <property type="entry name" value="P-loop containing nucleotide triphosphate hydrolases"/>
    <property type="match status" value="2"/>
</dbReference>